<dbReference type="RefSeq" id="WP_145178555.1">
    <property type="nucleotide sequence ID" value="NZ_CP037422.1"/>
</dbReference>
<accession>A0A517WZM2</accession>
<evidence type="ECO:0000313" key="3">
    <source>
        <dbReference type="Proteomes" id="UP000318384"/>
    </source>
</evidence>
<organism evidence="2 3">
    <name type="scientific">Gimesia aquarii</name>
    <dbReference type="NCBI Taxonomy" id="2527964"/>
    <lineage>
        <taxon>Bacteria</taxon>
        <taxon>Pseudomonadati</taxon>
        <taxon>Planctomycetota</taxon>
        <taxon>Planctomycetia</taxon>
        <taxon>Planctomycetales</taxon>
        <taxon>Planctomycetaceae</taxon>
        <taxon>Gimesia</taxon>
    </lineage>
</organism>
<dbReference type="OrthoDB" id="274954at2"/>
<dbReference type="SUPFAM" id="SSF48452">
    <property type="entry name" value="TPR-like"/>
    <property type="match status" value="1"/>
</dbReference>
<dbReference type="InterPro" id="IPR011990">
    <property type="entry name" value="TPR-like_helical_dom_sf"/>
</dbReference>
<dbReference type="GO" id="GO:0051301">
    <property type="term" value="P:cell division"/>
    <property type="evidence" value="ECO:0007669"/>
    <property type="project" value="TreeGrafter"/>
</dbReference>
<name>A0A517WZM2_9PLAN</name>
<reference evidence="2 3" key="1">
    <citation type="submission" date="2019-03" db="EMBL/GenBank/DDBJ databases">
        <title>Deep-cultivation of Planctomycetes and their phenomic and genomic characterization uncovers novel biology.</title>
        <authorList>
            <person name="Wiegand S."/>
            <person name="Jogler M."/>
            <person name="Boedeker C."/>
            <person name="Pinto D."/>
            <person name="Vollmers J."/>
            <person name="Rivas-Marin E."/>
            <person name="Kohn T."/>
            <person name="Peeters S.H."/>
            <person name="Heuer A."/>
            <person name="Rast P."/>
            <person name="Oberbeckmann S."/>
            <person name="Bunk B."/>
            <person name="Jeske O."/>
            <person name="Meyerdierks A."/>
            <person name="Storesund J.E."/>
            <person name="Kallscheuer N."/>
            <person name="Luecker S."/>
            <person name="Lage O.M."/>
            <person name="Pohl T."/>
            <person name="Merkel B.J."/>
            <person name="Hornburger P."/>
            <person name="Mueller R.-W."/>
            <person name="Bruemmer F."/>
            <person name="Labrenz M."/>
            <person name="Spormann A.M."/>
            <person name="Op den Camp H."/>
            <person name="Overmann J."/>
            <person name="Amann R."/>
            <person name="Jetten M.S.M."/>
            <person name="Mascher T."/>
            <person name="Medema M.H."/>
            <person name="Devos D.P."/>
            <person name="Kaster A.-K."/>
            <person name="Ovreas L."/>
            <person name="Rohde M."/>
            <person name="Galperin M.Y."/>
            <person name="Jogler C."/>
        </authorList>
    </citation>
    <scope>NUCLEOTIDE SEQUENCE [LARGE SCALE GENOMIC DNA]</scope>
    <source>
        <strain evidence="2 3">V202</strain>
    </source>
</reference>
<dbReference type="InterPro" id="IPR019734">
    <property type="entry name" value="TPR_rpt"/>
</dbReference>
<protein>
    <submittedName>
        <fullName evidence="2">Tetratricopeptide repeat protein</fullName>
    </submittedName>
</protein>
<gene>
    <name evidence="2" type="ORF">V202x_41180</name>
</gene>
<dbReference type="PANTHER" id="PTHR12558">
    <property type="entry name" value="CELL DIVISION CYCLE 16,23,27"/>
    <property type="match status" value="1"/>
</dbReference>
<feature type="region of interest" description="Disordered" evidence="1">
    <location>
        <begin position="1"/>
        <end position="22"/>
    </location>
</feature>
<dbReference type="EMBL" id="CP037422">
    <property type="protein sequence ID" value="QDU10706.1"/>
    <property type="molecule type" value="Genomic_DNA"/>
</dbReference>
<dbReference type="Proteomes" id="UP000318384">
    <property type="component" value="Chromosome"/>
</dbReference>
<dbReference type="PANTHER" id="PTHR12558:SF13">
    <property type="entry name" value="CELL DIVISION CYCLE PROTEIN 27 HOMOLOG"/>
    <property type="match status" value="1"/>
</dbReference>
<sequence>MRFDKLEFDSTPEESGRENSAPIEKDFSHWVREADHNRRIGQYENALRYYSRALEEDKTHVMAWVGQVQMLVLLSEYPQAKMWSQKALELFPNNPDLLSGQSQAECRLGNIKAAHTLSDAAIMQRGESAYQWQVRGELSVATKKTGDVMSFDKAFLANNDWLVSLETALIYLFYRSYSKAQQRARVAVEKSPDSFYCWYILGVCGQKLGFTSSAEMNFTRCLELCPNHVEAEQRLFEINQSSWSVGRFLKRMIGRK</sequence>
<proteinExistence type="predicted"/>
<keyword evidence="3" id="KW-1185">Reference proteome</keyword>
<dbReference type="SMART" id="SM00028">
    <property type="entry name" value="TPR"/>
    <property type="match status" value="3"/>
</dbReference>
<dbReference type="Gene3D" id="1.25.40.10">
    <property type="entry name" value="Tetratricopeptide repeat domain"/>
    <property type="match status" value="2"/>
</dbReference>
<evidence type="ECO:0000256" key="1">
    <source>
        <dbReference type="SAM" id="MobiDB-lite"/>
    </source>
</evidence>
<dbReference type="AlphaFoldDB" id="A0A517WZM2"/>
<evidence type="ECO:0000313" key="2">
    <source>
        <dbReference type="EMBL" id="QDU10706.1"/>
    </source>
</evidence>